<reference evidence="1 2" key="1">
    <citation type="submission" date="2020-08" db="EMBL/GenBank/DDBJ databases">
        <authorList>
            <person name="Koutsovoulos G."/>
            <person name="Danchin GJ E."/>
        </authorList>
    </citation>
    <scope>NUCLEOTIDE SEQUENCE [LARGE SCALE GENOMIC DNA]</scope>
</reference>
<name>A0A6V7WUD3_MELEN</name>
<organism evidence="1 2">
    <name type="scientific">Meloidogyne enterolobii</name>
    <name type="common">Root-knot nematode worm</name>
    <name type="synonym">Meloidogyne mayaguensis</name>
    <dbReference type="NCBI Taxonomy" id="390850"/>
    <lineage>
        <taxon>Eukaryota</taxon>
        <taxon>Metazoa</taxon>
        <taxon>Ecdysozoa</taxon>
        <taxon>Nematoda</taxon>
        <taxon>Chromadorea</taxon>
        <taxon>Rhabditida</taxon>
        <taxon>Tylenchina</taxon>
        <taxon>Tylenchomorpha</taxon>
        <taxon>Tylenchoidea</taxon>
        <taxon>Meloidogynidae</taxon>
        <taxon>Meloidogyninae</taxon>
        <taxon>Meloidogyne</taxon>
    </lineage>
</organism>
<gene>
    <name evidence="1" type="ORF">MENT_LOCUS43458</name>
</gene>
<sequence>MSLNQEEYLQENTQHIGYDRVMPIQKRHRLVQFILNGCNLIVNHGNY</sequence>
<accession>A0A6V7WUD3</accession>
<evidence type="ECO:0000313" key="2">
    <source>
        <dbReference type="Proteomes" id="UP000580250"/>
    </source>
</evidence>
<dbReference type="EMBL" id="CAJEWN010000821">
    <property type="protein sequence ID" value="CAD2190658.1"/>
    <property type="molecule type" value="Genomic_DNA"/>
</dbReference>
<proteinExistence type="predicted"/>
<dbReference type="Proteomes" id="UP000580250">
    <property type="component" value="Unassembled WGS sequence"/>
</dbReference>
<comment type="caution">
    <text evidence="1">The sequence shown here is derived from an EMBL/GenBank/DDBJ whole genome shotgun (WGS) entry which is preliminary data.</text>
</comment>
<dbReference type="AlphaFoldDB" id="A0A6V7WUD3"/>
<evidence type="ECO:0000313" key="1">
    <source>
        <dbReference type="EMBL" id="CAD2190658.1"/>
    </source>
</evidence>
<protein>
    <submittedName>
        <fullName evidence="1">Uncharacterized protein</fullName>
    </submittedName>
</protein>